<proteinExistence type="predicted"/>
<dbReference type="Gene3D" id="3.10.10.10">
    <property type="entry name" value="HIV Type 1 Reverse Transcriptase, subunit A, domain 1"/>
    <property type="match status" value="1"/>
</dbReference>
<evidence type="ECO:0000313" key="4">
    <source>
        <dbReference type="Proteomes" id="UP000237271"/>
    </source>
</evidence>
<dbReference type="OrthoDB" id="127017at2759"/>
<dbReference type="Pfam" id="PF17919">
    <property type="entry name" value="RT_RNaseH_2"/>
    <property type="match status" value="1"/>
</dbReference>
<feature type="domain" description="Reverse transcriptase/retrotransposon-derived protein RNase H-like" evidence="2">
    <location>
        <begin position="463"/>
        <end position="558"/>
    </location>
</feature>
<accession>A0A2P4Y8R5</accession>
<feature type="compositionally biased region" description="Polar residues" evidence="1">
    <location>
        <begin position="25"/>
        <end position="35"/>
    </location>
</feature>
<dbReference type="Gene3D" id="3.30.70.270">
    <property type="match status" value="2"/>
</dbReference>
<dbReference type="AlphaFoldDB" id="A0A2P4Y8R5"/>
<dbReference type="PANTHER" id="PTHR33064">
    <property type="entry name" value="POL PROTEIN"/>
    <property type="match status" value="1"/>
</dbReference>
<keyword evidence="4" id="KW-1185">Reference proteome</keyword>
<evidence type="ECO:0000256" key="1">
    <source>
        <dbReference type="SAM" id="MobiDB-lite"/>
    </source>
</evidence>
<dbReference type="InterPro" id="IPR051320">
    <property type="entry name" value="Viral_Replic_Matur_Polypro"/>
</dbReference>
<dbReference type="InterPro" id="IPR041577">
    <property type="entry name" value="RT_RNaseH_2"/>
</dbReference>
<feature type="compositionally biased region" description="Basic and acidic residues" evidence="1">
    <location>
        <begin position="15"/>
        <end position="24"/>
    </location>
</feature>
<reference evidence="3 4" key="1">
    <citation type="journal article" date="2017" name="Genome Biol. Evol.">
        <title>Phytophthora megakarya and P. palmivora, closely related causal agents of cacao black pod rot, underwent increases in genome sizes and gene numbers by different mechanisms.</title>
        <authorList>
            <person name="Ali S.S."/>
            <person name="Shao J."/>
            <person name="Lary D.J."/>
            <person name="Kronmiller B."/>
            <person name="Shen D."/>
            <person name="Strem M.D."/>
            <person name="Amoako-Attah I."/>
            <person name="Akrofi A.Y."/>
            <person name="Begoude B.A."/>
            <person name="Ten Hoopen G.M."/>
            <person name="Coulibaly K."/>
            <person name="Kebe B.I."/>
            <person name="Melnick R.L."/>
            <person name="Guiltinan M.J."/>
            <person name="Tyler B.M."/>
            <person name="Meinhardt L.W."/>
            <person name="Bailey B.A."/>
        </authorList>
    </citation>
    <scope>NUCLEOTIDE SEQUENCE [LARGE SCALE GENOMIC DNA]</scope>
    <source>
        <strain evidence="4">sbr112.9</strain>
    </source>
</reference>
<organism evidence="3 4">
    <name type="scientific">Phytophthora palmivora</name>
    <dbReference type="NCBI Taxonomy" id="4796"/>
    <lineage>
        <taxon>Eukaryota</taxon>
        <taxon>Sar</taxon>
        <taxon>Stramenopiles</taxon>
        <taxon>Oomycota</taxon>
        <taxon>Peronosporomycetes</taxon>
        <taxon>Peronosporales</taxon>
        <taxon>Peronosporaceae</taxon>
        <taxon>Phytophthora</taxon>
    </lineage>
</organism>
<evidence type="ECO:0000259" key="2">
    <source>
        <dbReference type="Pfam" id="PF17919"/>
    </source>
</evidence>
<dbReference type="EMBL" id="NCKW01004913">
    <property type="protein sequence ID" value="POM74207.1"/>
    <property type="molecule type" value="Genomic_DNA"/>
</dbReference>
<dbReference type="PANTHER" id="PTHR33064:SF37">
    <property type="entry name" value="RIBONUCLEASE H"/>
    <property type="match status" value="1"/>
</dbReference>
<dbReference type="Proteomes" id="UP000237271">
    <property type="component" value="Unassembled WGS sequence"/>
</dbReference>
<comment type="caution">
    <text evidence="3">The sequence shown here is derived from an EMBL/GenBank/DDBJ whole genome shotgun (WGS) entry which is preliminary data.</text>
</comment>
<gene>
    <name evidence="3" type="ORF">PHPALM_8873</name>
</gene>
<sequence>MILLTVRPQQNQKNKQSEPDREQNTRQGSNLRTNTGHVVRLRRIREYLSPNSSSVVLEGIKTVELETPNSYVTAGSDVDVYQAMDVCLTLHTAAGPVSIGTRLGLLAAQDPSDELEEFGKPEICANPKFTTELKRLVKELVQKAKVRNFPVEHLDELERICTRFDLWRDELGNDLPARVPPMKIRLKEGAIPYKGKARKYPPEVRMKYGRFQQDLGWIYENPNSRWACPALPVRKPGGGFRQTADYKPFNIQVEGIASVMSNPQVDLEMFFGLFDFIKGYWQITEDETCQKLHFYMTHRKIYKPRRIPQSCCDDALFFQATIENCLKELMYKQLLVWIDDLLLFAVVVETYLKKLERLFELLVKLSVTKSSLYELQVKWCGKKTTGKGVSHDPERIKALTSIPYPVNAGELQQFIFAANWMRESVVDFARTVQPLQEPLNTALATATRRTKRVASGIGPEVSDEARVAFDQLKDKLTNSVSLVFPQSDAVMCLITDASGAGYGIIVTQVSTWKAGKPVTEQQHELLVCSKRNRNVIEKEAYPIICSCDQLSHLLLRPQEFRSFCDHRNLIYVFAPDKEVKKHIC</sequence>
<evidence type="ECO:0000313" key="3">
    <source>
        <dbReference type="EMBL" id="POM74207.1"/>
    </source>
</evidence>
<feature type="region of interest" description="Disordered" evidence="1">
    <location>
        <begin position="1"/>
        <end position="35"/>
    </location>
</feature>
<dbReference type="InterPro" id="IPR043128">
    <property type="entry name" value="Rev_trsase/Diguanyl_cyclase"/>
</dbReference>
<name>A0A2P4Y8R5_9STRA</name>
<dbReference type="SUPFAM" id="SSF56672">
    <property type="entry name" value="DNA/RNA polymerases"/>
    <property type="match status" value="1"/>
</dbReference>
<dbReference type="InterPro" id="IPR043502">
    <property type="entry name" value="DNA/RNA_pol_sf"/>
</dbReference>
<protein>
    <recommendedName>
        <fullName evidence="2">Reverse transcriptase/retrotransposon-derived protein RNase H-like domain-containing protein</fullName>
    </recommendedName>
</protein>